<feature type="transmembrane region" description="Helical" evidence="1">
    <location>
        <begin position="15"/>
        <end position="35"/>
    </location>
</feature>
<dbReference type="SUPFAM" id="SSF81324">
    <property type="entry name" value="Voltage-gated potassium channels"/>
    <property type="match status" value="1"/>
</dbReference>
<feature type="transmembrane region" description="Helical" evidence="1">
    <location>
        <begin position="71"/>
        <end position="93"/>
    </location>
</feature>
<dbReference type="KEGG" id="psey:GU243_14010"/>
<gene>
    <name evidence="2" type="ORF">GU243_14010</name>
</gene>
<feature type="transmembrane region" description="Helical" evidence="1">
    <location>
        <begin position="41"/>
        <end position="59"/>
    </location>
</feature>
<keyword evidence="1" id="KW-0812">Transmembrane</keyword>
<organism evidence="2 3">
    <name type="scientific">Pseudarthrobacter psychrotolerans</name>
    <dbReference type="NCBI Taxonomy" id="2697569"/>
    <lineage>
        <taxon>Bacteria</taxon>
        <taxon>Bacillati</taxon>
        <taxon>Actinomycetota</taxon>
        <taxon>Actinomycetes</taxon>
        <taxon>Micrococcales</taxon>
        <taxon>Micrococcaceae</taxon>
        <taxon>Pseudarthrobacter</taxon>
    </lineage>
</organism>
<accession>A0A6P1NUY6</accession>
<evidence type="ECO:0000313" key="2">
    <source>
        <dbReference type="EMBL" id="QHK20661.1"/>
    </source>
</evidence>
<proteinExistence type="predicted"/>
<evidence type="ECO:0000313" key="3">
    <source>
        <dbReference type="Proteomes" id="UP000464186"/>
    </source>
</evidence>
<keyword evidence="1" id="KW-1133">Transmembrane helix</keyword>
<dbReference type="AlphaFoldDB" id="A0A6P1NUY6"/>
<keyword evidence="3" id="KW-1185">Reference proteome</keyword>
<dbReference type="Proteomes" id="UP000464186">
    <property type="component" value="Chromosome"/>
</dbReference>
<keyword evidence="1" id="KW-0472">Membrane</keyword>
<name>A0A6P1NUY6_9MICC</name>
<protein>
    <submittedName>
        <fullName evidence="2">DUF1345 domain-containing protein</fullName>
    </submittedName>
</protein>
<feature type="transmembrane region" description="Helical" evidence="1">
    <location>
        <begin position="206"/>
        <end position="229"/>
    </location>
</feature>
<feature type="transmembrane region" description="Helical" evidence="1">
    <location>
        <begin position="105"/>
        <end position="128"/>
    </location>
</feature>
<evidence type="ECO:0000256" key="1">
    <source>
        <dbReference type="SAM" id="Phobius"/>
    </source>
</evidence>
<reference evidence="2 3" key="1">
    <citation type="submission" date="2020-01" db="EMBL/GenBank/DDBJ databases">
        <title>Pseudarthrobacter psychrotolerans sp. nov., isolated from antarctic soil.</title>
        <authorList>
            <person name="Shin Y."/>
            <person name="Park W."/>
        </authorList>
    </citation>
    <scope>NUCLEOTIDE SEQUENCE [LARGE SCALE GENOMIC DNA]</scope>
    <source>
        <strain evidence="2 3">YJ56</strain>
    </source>
</reference>
<sequence>MTTHNGQQAHAEHRWPAVIGLLVALSLYATLPTAFLPGVRYAVVIVGLGLLIPLIALNPRRLTRQTRWSRYLSVGQALLLVVANEAALVQLVIALAGSNNTDGPTLLLAALQVWVTNVIAFALVYWELDRGGPVSRRHTPRHELPQADFRFPQDEDHDAVKEVAARSSVKSGWTASFIDYVYFSLSNSMAFSPTDTMPLSARAKSLMGLEAFGGFVLLALVIAHAVSLLGQ</sequence>
<dbReference type="EMBL" id="CP047898">
    <property type="protein sequence ID" value="QHK20661.1"/>
    <property type="molecule type" value="Genomic_DNA"/>
</dbReference>